<dbReference type="PANTHER" id="PTHR30204">
    <property type="entry name" value="REDOX-CYCLING DRUG-SENSING TRANSCRIPTIONAL ACTIVATOR SOXR"/>
    <property type="match status" value="1"/>
</dbReference>
<dbReference type="EMBL" id="FNCE01000010">
    <property type="protein sequence ID" value="SDG39091.1"/>
    <property type="molecule type" value="Genomic_DNA"/>
</dbReference>
<dbReference type="GO" id="GO:0003700">
    <property type="term" value="F:DNA-binding transcription factor activity"/>
    <property type="evidence" value="ECO:0007669"/>
    <property type="project" value="InterPro"/>
</dbReference>
<dbReference type="Gene3D" id="1.10.1660.10">
    <property type="match status" value="1"/>
</dbReference>
<feature type="domain" description="HTH merR-type" evidence="2">
    <location>
        <begin position="5"/>
        <end position="74"/>
    </location>
</feature>
<evidence type="ECO:0000313" key="4">
    <source>
        <dbReference type="Proteomes" id="UP000199415"/>
    </source>
</evidence>
<dbReference type="InterPro" id="IPR000551">
    <property type="entry name" value="MerR-type_HTH_dom"/>
</dbReference>
<dbReference type="SMART" id="SM00422">
    <property type="entry name" value="HTH_MERR"/>
    <property type="match status" value="1"/>
</dbReference>
<dbReference type="AlphaFoldDB" id="A0A1G7TVD5"/>
<organism evidence="3 4">
    <name type="scientific">Limimonas halophila</name>
    <dbReference type="NCBI Taxonomy" id="1082479"/>
    <lineage>
        <taxon>Bacteria</taxon>
        <taxon>Pseudomonadati</taxon>
        <taxon>Pseudomonadota</taxon>
        <taxon>Alphaproteobacteria</taxon>
        <taxon>Rhodospirillales</taxon>
        <taxon>Rhodovibrionaceae</taxon>
        <taxon>Limimonas</taxon>
    </lineage>
</organism>
<dbReference type="Pfam" id="PF13411">
    <property type="entry name" value="MerR_1"/>
    <property type="match status" value="1"/>
</dbReference>
<sequence>MADGTFTIGELARRTAVKVETIRYYEKIDLLPQPPRSDGGHRRYTPDHARRLTFIRRSRDLGFTLDDVRTLLDLAERGPCCADIRETAAAHLEDVRCKIADLQRMERTLAATVARCEADTSPTCPIIAELSGDA</sequence>
<protein>
    <submittedName>
        <fullName evidence="3">Transcriptional regulator, MerR family</fullName>
    </submittedName>
</protein>
<dbReference type="InterPro" id="IPR047057">
    <property type="entry name" value="MerR_fam"/>
</dbReference>
<dbReference type="InterPro" id="IPR009061">
    <property type="entry name" value="DNA-bd_dom_put_sf"/>
</dbReference>
<evidence type="ECO:0000259" key="2">
    <source>
        <dbReference type="PROSITE" id="PS50937"/>
    </source>
</evidence>
<dbReference type="SUPFAM" id="SSF46955">
    <property type="entry name" value="Putative DNA-binding domain"/>
    <property type="match status" value="1"/>
</dbReference>
<reference evidence="3 4" key="1">
    <citation type="submission" date="2016-10" db="EMBL/GenBank/DDBJ databases">
        <authorList>
            <person name="de Groot N.N."/>
        </authorList>
    </citation>
    <scope>NUCLEOTIDE SEQUENCE [LARGE SCALE GENOMIC DNA]</scope>
    <source>
        <strain evidence="3 4">DSM 25584</strain>
    </source>
</reference>
<dbReference type="STRING" id="1082479.SAMN05216241_11086"/>
<evidence type="ECO:0000256" key="1">
    <source>
        <dbReference type="ARBA" id="ARBA00023125"/>
    </source>
</evidence>
<dbReference type="GO" id="GO:0003677">
    <property type="term" value="F:DNA binding"/>
    <property type="evidence" value="ECO:0007669"/>
    <property type="project" value="UniProtKB-KW"/>
</dbReference>
<dbReference type="PANTHER" id="PTHR30204:SF92">
    <property type="entry name" value="HTH-TYPE TRANSCRIPTIONAL REGULATOR ZNTR"/>
    <property type="match status" value="1"/>
</dbReference>
<dbReference type="RefSeq" id="WP_090021258.1">
    <property type="nucleotide sequence ID" value="NZ_FNCE01000010.1"/>
</dbReference>
<dbReference type="Proteomes" id="UP000199415">
    <property type="component" value="Unassembled WGS sequence"/>
</dbReference>
<keyword evidence="1" id="KW-0238">DNA-binding</keyword>
<dbReference type="CDD" id="cd04785">
    <property type="entry name" value="HTH_CadR-PbrR-like"/>
    <property type="match status" value="1"/>
</dbReference>
<gene>
    <name evidence="3" type="ORF">SAMN05216241_11086</name>
</gene>
<proteinExistence type="predicted"/>
<name>A0A1G7TVD5_9PROT</name>
<dbReference type="PRINTS" id="PR00040">
    <property type="entry name" value="HTHMERR"/>
</dbReference>
<dbReference type="PROSITE" id="PS50937">
    <property type="entry name" value="HTH_MERR_2"/>
    <property type="match status" value="1"/>
</dbReference>
<keyword evidence="4" id="KW-1185">Reference proteome</keyword>
<evidence type="ECO:0000313" key="3">
    <source>
        <dbReference type="EMBL" id="SDG39091.1"/>
    </source>
</evidence>
<dbReference type="OrthoDB" id="9802944at2"/>
<accession>A0A1G7TVD5</accession>